<protein>
    <submittedName>
        <fullName evidence="1">Uncharacterized protein</fullName>
    </submittedName>
</protein>
<dbReference type="AlphaFoldDB" id="A0A6A5T048"/>
<name>A0A6A5T048_9PLEO</name>
<accession>A0A6A5T048</accession>
<reference evidence="1" key="1">
    <citation type="journal article" date="2020" name="Stud. Mycol.">
        <title>101 Dothideomycetes genomes: a test case for predicting lifestyles and emergence of pathogens.</title>
        <authorList>
            <person name="Haridas S."/>
            <person name="Albert R."/>
            <person name="Binder M."/>
            <person name="Bloem J."/>
            <person name="Labutti K."/>
            <person name="Salamov A."/>
            <person name="Andreopoulos B."/>
            <person name="Baker S."/>
            <person name="Barry K."/>
            <person name="Bills G."/>
            <person name="Bluhm B."/>
            <person name="Cannon C."/>
            <person name="Castanera R."/>
            <person name="Culley D."/>
            <person name="Daum C."/>
            <person name="Ezra D."/>
            <person name="Gonzalez J."/>
            <person name="Henrissat B."/>
            <person name="Kuo A."/>
            <person name="Liang C."/>
            <person name="Lipzen A."/>
            <person name="Lutzoni F."/>
            <person name="Magnuson J."/>
            <person name="Mondo S."/>
            <person name="Nolan M."/>
            <person name="Ohm R."/>
            <person name="Pangilinan J."/>
            <person name="Park H.-J."/>
            <person name="Ramirez L."/>
            <person name="Alfaro M."/>
            <person name="Sun H."/>
            <person name="Tritt A."/>
            <person name="Yoshinaga Y."/>
            <person name="Zwiers L.-H."/>
            <person name="Turgeon B."/>
            <person name="Goodwin S."/>
            <person name="Spatafora J."/>
            <person name="Crous P."/>
            <person name="Grigoriev I."/>
        </authorList>
    </citation>
    <scope>NUCLEOTIDE SEQUENCE</scope>
    <source>
        <strain evidence="1">CBS 161.51</strain>
    </source>
</reference>
<proteinExistence type="predicted"/>
<sequence>MSLTWSHGHQQPAWARWLTSASLFSYPLSQEAMLSPLKIQEALTLIVENWWSPQVYTLVLKTDATNVTRHILHHVLNGNSKEVWLIKESFKNTFAMEAIAAVFVARLPSHCLGFPTSARFIGRRPFFLTPALSTAYSRPSSRSMSSNC</sequence>
<organism evidence="1 2">
    <name type="scientific">Clathrospora elynae</name>
    <dbReference type="NCBI Taxonomy" id="706981"/>
    <lineage>
        <taxon>Eukaryota</taxon>
        <taxon>Fungi</taxon>
        <taxon>Dikarya</taxon>
        <taxon>Ascomycota</taxon>
        <taxon>Pezizomycotina</taxon>
        <taxon>Dothideomycetes</taxon>
        <taxon>Pleosporomycetidae</taxon>
        <taxon>Pleosporales</taxon>
        <taxon>Diademaceae</taxon>
        <taxon>Clathrospora</taxon>
    </lineage>
</organism>
<dbReference type="OrthoDB" id="4941332at2759"/>
<gene>
    <name evidence="1" type="ORF">EJ02DRAFT_451606</name>
</gene>
<evidence type="ECO:0000313" key="1">
    <source>
        <dbReference type="EMBL" id="KAF1945302.1"/>
    </source>
</evidence>
<dbReference type="Proteomes" id="UP000800038">
    <property type="component" value="Unassembled WGS sequence"/>
</dbReference>
<evidence type="ECO:0000313" key="2">
    <source>
        <dbReference type="Proteomes" id="UP000800038"/>
    </source>
</evidence>
<keyword evidence="2" id="KW-1185">Reference proteome</keyword>
<dbReference type="EMBL" id="ML976010">
    <property type="protein sequence ID" value="KAF1945302.1"/>
    <property type="molecule type" value="Genomic_DNA"/>
</dbReference>
<feature type="non-terminal residue" evidence="1">
    <location>
        <position position="1"/>
    </location>
</feature>